<dbReference type="Proteomes" id="UP001187346">
    <property type="component" value="Unassembled WGS sequence"/>
</dbReference>
<evidence type="ECO:0000256" key="1">
    <source>
        <dbReference type="SAM" id="MobiDB-lite"/>
    </source>
</evidence>
<sequence length="109" mass="11628">MSDIPPDLTWERAAPPDATGPGPWIELAFGEGDDGEAPVYIRETSDPENVVTTNRRKWDAFVLGVQAGEFDHFVEGVEDATDTTAAETTNTTAPEINGIGPDTPDTPDA</sequence>
<dbReference type="RefSeq" id="WP_317774484.1">
    <property type="nucleotide sequence ID" value="NZ_JAWMAJ010000157.1"/>
</dbReference>
<organism evidence="2 3">
    <name type="scientific">Streptomyces prunicolor</name>
    <dbReference type="NCBI Taxonomy" id="67348"/>
    <lineage>
        <taxon>Bacteria</taxon>
        <taxon>Bacillati</taxon>
        <taxon>Actinomycetota</taxon>
        <taxon>Actinomycetes</taxon>
        <taxon>Kitasatosporales</taxon>
        <taxon>Streptomycetaceae</taxon>
        <taxon>Streptomyces</taxon>
    </lineage>
</organism>
<evidence type="ECO:0000313" key="3">
    <source>
        <dbReference type="Proteomes" id="UP001187346"/>
    </source>
</evidence>
<dbReference type="EMBL" id="JAWMAJ010000157">
    <property type="protein sequence ID" value="MDV7221112.1"/>
    <property type="molecule type" value="Genomic_DNA"/>
</dbReference>
<evidence type="ECO:0000313" key="2">
    <source>
        <dbReference type="EMBL" id="MDV7221112.1"/>
    </source>
</evidence>
<name>A0ABU4FKK0_9ACTN</name>
<reference evidence="2 3" key="1">
    <citation type="submission" date="2023-10" db="EMBL/GenBank/DDBJ databases">
        <title>Characterization of rhizosphere-enriched actinobacteria from wheat plants lab-grown on chernevaya soil.</title>
        <authorList>
            <person name="Tikhonova E.N."/>
            <person name="Konopkin A."/>
            <person name="Kravchenko I.K."/>
        </authorList>
    </citation>
    <scope>NUCLEOTIDE SEQUENCE [LARGE SCALE GENOMIC DNA]</scope>
    <source>
        <strain evidence="2 3">RR29</strain>
    </source>
</reference>
<protein>
    <submittedName>
        <fullName evidence="2">DUF397 domain-containing protein</fullName>
    </submittedName>
</protein>
<comment type="caution">
    <text evidence="2">The sequence shown here is derived from an EMBL/GenBank/DDBJ whole genome shotgun (WGS) entry which is preliminary data.</text>
</comment>
<feature type="region of interest" description="Disordered" evidence="1">
    <location>
        <begin position="1"/>
        <end position="24"/>
    </location>
</feature>
<keyword evidence="3" id="KW-1185">Reference proteome</keyword>
<feature type="region of interest" description="Disordered" evidence="1">
    <location>
        <begin position="85"/>
        <end position="109"/>
    </location>
</feature>
<accession>A0ABU4FKK0</accession>
<proteinExistence type="predicted"/>
<gene>
    <name evidence="2" type="ORF">R5A26_34760</name>
</gene>